<dbReference type="EMBL" id="JR046064">
    <property type="protein sequence ID" value="AEY60124.1"/>
    <property type="molecule type" value="mRNA"/>
</dbReference>
<protein>
    <submittedName>
        <fullName evidence="5">Uncharacterized protein</fullName>
    </submittedName>
</protein>
<evidence type="ECO:0000256" key="2">
    <source>
        <dbReference type="ARBA" id="ARBA00022692"/>
    </source>
</evidence>
<gene>
    <name evidence="5" type="ORF">ACCB07285</name>
</gene>
<evidence type="ECO:0000256" key="4">
    <source>
        <dbReference type="ARBA" id="ARBA00023136"/>
    </source>
</evidence>
<evidence type="ECO:0000256" key="1">
    <source>
        <dbReference type="ARBA" id="ARBA00004141"/>
    </source>
</evidence>
<dbReference type="Gene3D" id="1.20.140.150">
    <property type="match status" value="1"/>
</dbReference>
<dbReference type="GO" id="GO:0016020">
    <property type="term" value="C:membrane"/>
    <property type="evidence" value="ECO:0007669"/>
    <property type="project" value="UniProtKB-SubCell"/>
</dbReference>
<accession>V9IIJ3</accession>
<name>V9IIJ3_APICE</name>
<organism evidence="5">
    <name type="scientific">Apis cerana</name>
    <name type="common">Indian honeybee</name>
    <dbReference type="NCBI Taxonomy" id="7461"/>
    <lineage>
        <taxon>Eukaryota</taxon>
        <taxon>Metazoa</taxon>
        <taxon>Ecdysozoa</taxon>
        <taxon>Arthropoda</taxon>
        <taxon>Hexapoda</taxon>
        <taxon>Insecta</taxon>
        <taxon>Pterygota</taxon>
        <taxon>Neoptera</taxon>
        <taxon>Endopterygota</taxon>
        <taxon>Hymenoptera</taxon>
        <taxon>Apocrita</taxon>
        <taxon>Aculeata</taxon>
        <taxon>Apoidea</taxon>
        <taxon>Anthophila</taxon>
        <taxon>Apidae</taxon>
        <taxon>Apis</taxon>
    </lineage>
</organism>
<keyword evidence="3" id="KW-1133">Transmembrane helix</keyword>
<dbReference type="AlphaFoldDB" id="V9IIJ3"/>
<dbReference type="Pfam" id="PF13903">
    <property type="entry name" value="Claudin_2"/>
    <property type="match status" value="1"/>
</dbReference>
<evidence type="ECO:0000256" key="3">
    <source>
        <dbReference type="ARBA" id="ARBA00022989"/>
    </source>
</evidence>
<comment type="subcellular location">
    <subcellularLocation>
        <location evidence="1">Membrane</location>
        <topology evidence="1">Multi-pass membrane protein</topology>
    </subcellularLocation>
</comment>
<proteinExistence type="evidence at transcript level"/>
<evidence type="ECO:0000313" key="5">
    <source>
        <dbReference type="EMBL" id="AEY60124.1"/>
    </source>
</evidence>
<sequence length="66" mass="7436">MPCSAVTLSLATITGIIATGLLAIAFSTDNWLYTEVKRAQIQVCKSNLFFYKCFFYDADVKSFERI</sequence>
<keyword evidence="4" id="KW-0472">Membrane</keyword>
<reference evidence="5" key="1">
    <citation type="submission" date="2011-11" db="EMBL/GenBank/DDBJ databases">
        <title>Decoding the brain transcriptome of the Eastern honeybee (Apis cerana) based on pyrosequencing.</title>
        <authorList>
            <person name="Sun L."/>
            <person name="Zheng H."/>
            <person name="Wang Y."/>
            <person name="Xie X."/>
            <person name="Zhu Y."/>
            <person name="Gu W."/>
            <person name="Wang S."/>
        </authorList>
    </citation>
    <scope>NUCLEOTIDE SEQUENCE</scope>
    <source>
        <tissue evidence="5">Brain</tissue>
    </source>
</reference>
<keyword evidence="2" id="KW-0812">Transmembrane</keyword>
<dbReference type="PANTHER" id="PTHR21215:SF0">
    <property type="entry name" value="LD36024P"/>
    <property type="match status" value="1"/>
</dbReference>
<dbReference type="InterPro" id="IPR004031">
    <property type="entry name" value="PMP22/EMP/MP20/Claudin"/>
</dbReference>
<dbReference type="PANTHER" id="PTHR21215">
    <property type="entry name" value="LD36024P"/>
    <property type="match status" value="1"/>
</dbReference>